<dbReference type="SUPFAM" id="SSF51735">
    <property type="entry name" value="NAD(P)-binding Rossmann-fold domains"/>
    <property type="match status" value="1"/>
</dbReference>
<dbReference type="EMBL" id="LWBO01000016">
    <property type="protein sequence ID" value="OQP46200.1"/>
    <property type="molecule type" value="Genomic_DNA"/>
</dbReference>
<feature type="domain" description="NAD(P)-binding" evidence="1">
    <location>
        <begin position="7"/>
        <end position="201"/>
    </location>
</feature>
<evidence type="ECO:0000313" key="2">
    <source>
        <dbReference type="EMBL" id="OQP46200.1"/>
    </source>
</evidence>
<name>A0ABX3NUK1_9BACT</name>
<dbReference type="CDD" id="cd05244">
    <property type="entry name" value="BVR-B_like_SDR_a"/>
    <property type="match status" value="1"/>
</dbReference>
<dbReference type="RefSeq" id="WP_014219130.1">
    <property type="nucleotide sequence ID" value="NZ_LWBO01000016.1"/>
</dbReference>
<dbReference type="InterPro" id="IPR036291">
    <property type="entry name" value="NAD(P)-bd_dom_sf"/>
</dbReference>
<evidence type="ECO:0000313" key="3">
    <source>
        <dbReference type="Proteomes" id="UP000192277"/>
    </source>
</evidence>
<reference evidence="2 3" key="1">
    <citation type="submission" date="2016-04" db="EMBL/GenBank/DDBJ databases">
        <authorList>
            <person name="Chen L."/>
            <person name="Zhuang W."/>
            <person name="Wang G."/>
        </authorList>
    </citation>
    <scope>NUCLEOTIDE SEQUENCE [LARGE SCALE GENOMIC DNA]</scope>
    <source>
        <strain evidence="3">GR20</strain>
    </source>
</reference>
<dbReference type="InterPro" id="IPR016040">
    <property type="entry name" value="NAD(P)-bd_dom"/>
</dbReference>
<dbReference type="PANTHER" id="PTHR43355:SF2">
    <property type="entry name" value="FLAVIN REDUCTASE (NADPH)"/>
    <property type="match status" value="1"/>
</dbReference>
<protein>
    <recommendedName>
        <fullName evidence="1">NAD(P)-binding domain-containing protein</fullName>
    </recommendedName>
</protein>
<comment type="caution">
    <text evidence="2">The sequence shown here is derived from an EMBL/GenBank/DDBJ whole genome shotgun (WGS) entry which is preliminary data.</text>
</comment>
<dbReference type="InterPro" id="IPR051606">
    <property type="entry name" value="Polyketide_Oxido-like"/>
</dbReference>
<sequence length="212" mass="23337">MKILLIGGSGNIGQRIAKEALQKGYSVNSVQRNPGKLSIKDPNLTITKGDITKETELQKLVKEADVVVSAISPHDLGEFKQAYTNLINTMEKEPNKRIIIVGGAASTEIKPGLRMIDSPEAMEHTPKEWHPAIHAHAEVLGLFKASKTNWTYFSPAMIIDAGERTGKYRLGGTNMIFDANGKSFISYEDYAVALVDEIANPKHLKQQMSIAY</sequence>
<gene>
    <name evidence="2" type="ORF">A4D02_31955</name>
</gene>
<dbReference type="Pfam" id="PF13460">
    <property type="entry name" value="NAD_binding_10"/>
    <property type="match status" value="1"/>
</dbReference>
<dbReference type="PANTHER" id="PTHR43355">
    <property type="entry name" value="FLAVIN REDUCTASE (NADPH)"/>
    <property type="match status" value="1"/>
</dbReference>
<proteinExistence type="predicted"/>
<evidence type="ECO:0000259" key="1">
    <source>
        <dbReference type="Pfam" id="PF13460"/>
    </source>
</evidence>
<dbReference type="Proteomes" id="UP000192277">
    <property type="component" value="Unassembled WGS sequence"/>
</dbReference>
<keyword evidence="3" id="KW-1185">Reference proteome</keyword>
<dbReference type="Gene3D" id="3.40.50.720">
    <property type="entry name" value="NAD(P)-binding Rossmann-like Domain"/>
    <property type="match status" value="1"/>
</dbReference>
<accession>A0ABX3NUK1</accession>
<organism evidence="2 3">
    <name type="scientific">Niastella koreensis</name>
    <dbReference type="NCBI Taxonomy" id="354356"/>
    <lineage>
        <taxon>Bacteria</taxon>
        <taxon>Pseudomonadati</taxon>
        <taxon>Bacteroidota</taxon>
        <taxon>Chitinophagia</taxon>
        <taxon>Chitinophagales</taxon>
        <taxon>Chitinophagaceae</taxon>
        <taxon>Niastella</taxon>
    </lineage>
</organism>